<dbReference type="RefSeq" id="WP_206596490.1">
    <property type="nucleotide sequence ID" value="NZ_JAFKCS010000101.1"/>
</dbReference>
<dbReference type="EMBL" id="JAFKCS010000101">
    <property type="protein sequence ID" value="MBN7822580.1"/>
    <property type="molecule type" value="Genomic_DNA"/>
</dbReference>
<evidence type="ECO:0000259" key="1">
    <source>
        <dbReference type="Pfam" id="PF24963"/>
    </source>
</evidence>
<evidence type="ECO:0000313" key="2">
    <source>
        <dbReference type="EMBL" id="MBN7822580.1"/>
    </source>
</evidence>
<dbReference type="Proteomes" id="UP000663992">
    <property type="component" value="Unassembled WGS sequence"/>
</dbReference>
<accession>A0ABS3D1V6</accession>
<dbReference type="InterPro" id="IPR056670">
    <property type="entry name" value="DUF7768"/>
</dbReference>
<comment type="caution">
    <text evidence="2">The sequence shown here is derived from an EMBL/GenBank/DDBJ whole genome shotgun (WGS) entry which is preliminary data.</text>
</comment>
<keyword evidence="3" id="KW-1185">Reference proteome</keyword>
<name>A0ABS3D1V6_9ALTE</name>
<reference evidence="2 3" key="1">
    <citation type="submission" date="2021-03" db="EMBL/GenBank/DDBJ databases">
        <title>novel species isolated from a fishpond in China.</title>
        <authorList>
            <person name="Lu H."/>
            <person name="Cai Z."/>
        </authorList>
    </citation>
    <scope>NUCLEOTIDE SEQUENCE [LARGE SCALE GENOMIC DNA]</scope>
    <source>
        <strain evidence="2 3">Y57</strain>
    </source>
</reference>
<dbReference type="Pfam" id="PF24963">
    <property type="entry name" value="DUF7768"/>
    <property type="match status" value="1"/>
</dbReference>
<feature type="domain" description="DUF7768" evidence="1">
    <location>
        <begin position="3"/>
        <end position="101"/>
    </location>
</feature>
<protein>
    <recommendedName>
        <fullName evidence="1">DUF7768 domain-containing protein</fullName>
    </recommendedName>
</protein>
<gene>
    <name evidence="2" type="ORF">J0A65_22145</name>
</gene>
<sequence>MRLVILESPFAGDVDSNIEYARACVRDSLLRGEAPIASHLLYTQPGVLRDEIESERQHGIDAGLAWRAVAHASVVYADRGISKGMEYGIKAAEAAGVPVEIRYLEARS</sequence>
<evidence type="ECO:0000313" key="3">
    <source>
        <dbReference type="Proteomes" id="UP000663992"/>
    </source>
</evidence>
<proteinExistence type="predicted"/>
<organism evidence="2 3">
    <name type="scientific">Bowmanella yangjiangensis</name>
    <dbReference type="NCBI Taxonomy" id="2811230"/>
    <lineage>
        <taxon>Bacteria</taxon>
        <taxon>Pseudomonadati</taxon>
        <taxon>Pseudomonadota</taxon>
        <taxon>Gammaproteobacteria</taxon>
        <taxon>Alteromonadales</taxon>
        <taxon>Alteromonadaceae</taxon>
        <taxon>Bowmanella</taxon>
    </lineage>
</organism>